<dbReference type="GO" id="GO:0032958">
    <property type="term" value="P:inositol phosphate biosynthetic process"/>
    <property type="evidence" value="ECO:0007669"/>
    <property type="project" value="TreeGrafter"/>
</dbReference>
<dbReference type="PANTHER" id="PTHR14456:SF2">
    <property type="entry name" value="INOSITOL-PENTAKISPHOSPHATE 2-KINASE"/>
    <property type="match status" value="1"/>
</dbReference>
<comment type="catalytic activity">
    <reaction evidence="6">
        <text>1D-myo-inositol 1,3,4,5,6-pentakisphosphate + ATP = 1D-myo-inositol hexakisphosphate + ADP + H(+)</text>
        <dbReference type="Rhea" id="RHEA:20313"/>
        <dbReference type="ChEBI" id="CHEBI:15378"/>
        <dbReference type="ChEBI" id="CHEBI:30616"/>
        <dbReference type="ChEBI" id="CHEBI:57733"/>
        <dbReference type="ChEBI" id="CHEBI:58130"/>
        <dbReference type="ChEBI" id="CHEBI:456216"/>
        <dbReference type="EC" id="2.7.1.158"/>
    </reaction>
</comment>
<evidence type="ECO:0000256" key="5">
    <source>
        <dbReference type="ARBA" id="ARBA00022840"/>
    </source>
</evidence>
<keyword evidence="5 6" id="KW-0067">ATP-binding</keyword>
<dbReference type="AlphaFoldDB" id="A0AA39H9V1"/>
<dbReference type="EC" id="2.7.1.158" evidence="1 6"/>
<accession>A0AA39H9V1</accession>
<reference evidence="7" key="1">
    <citation type="submission" date="2023-06" db="EMBL/GenBank/DDBJ databases">
        <title>Genomic analysis of the entomopathogenic nematode Steinernema hermaphroditum.</title>
        <authorList>
            <person name="Schwarz E.M."/>
            <person name="Heppert J.K."/>
            <person name="Baniya A."/>
            <person name="Schwartz H.T."/>
            <person name="Tan C.-H."/>
            <person name="Antoshechkin I."/>
            <person name="Sternberg P.W."/>
            <person name="Goodrich-Blair H."/>
            <person name="Dillman A.R."/>
        </authorList>
    </citation>
    <scope>NUCLEOTIDE SEQUENCE</scope>
    <source>
        <strain evidence="7">PS9179</strain>
        <tissue evidence="7">Whole animal</tissue>
    </source>
</reference>
<evidence type="ECO:0000256" key="3">
    <source>
        <dbReference type="ARBA" id="ARBA00022741"/>
    </source>
</evidence>
<protein>
    <recommendedName>
        <fullName evidence="1 6">Inositol-pentakisphosphate 2-kinase</fullName>
        <ecNumber evidence="1 6">2.7.1.158</ecNumber>
    </recommendedName>
</protein>
<evidence type="ECO:0000256" key="4">
    <source>
        <dbReference type="ARBA" id="ARBA00022777"/>
    </source>
</evidence>
<dbReference type="EMBL" id="JAUCMV010000004">
    <property type="protein sequence ID" value="KAK0400749.1"/>
    <property type="molecule type" value="Genomic_DNA"/>
</dbReference>
<keyword evidence="3 6" id="KW-0547">Nucleotide-binding</keyword>
<evidence type="ECO:0000256" key="6">
    <source>
        <dbReference type="RuleBase" id="RU364126"/>
    </source>
</evidence>
<comment type="caution">
    <text evidence="7">The sequence shown here is derived from an EMBL/GenBank/DDBJ whole genome shotgun (WGS) entry which is preliminary data.</text>
</comment>
<dbReference type="PANTHER" id="PTHR14456">
    <property type="entry name" value="INOSITOL POLYPHOSPHATE KINASE 1"/>
    <property type="match status" value="1"/>
</dbReference>
<dbReference type="Proteomes" id="UP001175271">
    <property type="component" value="Unassembled WGS sequence"/>
</dbReference>
<comment type="domain">
    <text evidence="6">The EXKPK motif is conserved in inositol-pentakisphosphate 2-kinases of both family 1 and 2.</text>
</comment>
<keyword evidence="8" id="KW-1185">Reference proteome</keyword>
<evidence type="ECO:0000256" key="2">
    <source>
        <dbReference type="ARBA" id="ARBA00022679"/>
    </source>
</evidence>
<keyword evidence="4 6" id="KW-0418">Kinase</keyword>
<keyword evidence="2 6" id="KW-0808">Transferase</keyword>
<proteinExistence type="predicted"/>
<evidence type="ECO:0000256" key="1">
    <source>
        <dbReference type="ARBA" id="ARBA00012023"/>
    </source>
</evidence>
<evidence type="ECO:0000313" key="7">
    <source>
        <dbReference type="EMBL" id="KAK0400749.1"/>
    </source>
</evidence>
<comment type="function">
    <text evidence="6">Phosphorylates Ins(1,3,4,5,6)P5 at position 2 to form Ins(1,2,3,4,5,6)P6 (InsP6 or phytate).</text>
</comment>
<dbReference type="GO" id="GO:0035299">
    <property type="term" value="F:inositol-1,3,4,5,6-pentakisphosphate 2-kinase activity"/>
    <property type="evidence" value="ECO:0007669"/>
    <property type="project" value="UniProtKB-EC"/>
</dbReference>
<dbReference type="GO" id="GO:0005634">
    <property type="term" value="C:nucleus"/>
    <property type="evidence" value="ECO:0007669"/>
    <property type="project" value="TreeGrafter"/>
</dbReference>
<organism evidence="7 8">
    <name type="scientific">Steinernema hermaphroditum</name>
    <dbReference type="NCBI Taxonomy" id="289476"/>
    <lineage>
        <taxon>Eukaryota</taxon>
        <taxon>Metazoa</taxon>
        <taxon>Ecdysozoa</taxon>
        <taxon>Nematoda</taxon>
        <taxon>Chromadorea</taxon>
        <taxon>Rhabditida</taxon>
        <taxon>Tylenchina</taxon>
        <taxon>Panagrolaimomorpha</taxon>
        <taxon>Strongyloidoidea</taxon>
        <taxon>Steinernematidae</taxon>
        <taxon>Steinernema</taxon>
    </lineage>
</organism>
<gene>
    <name evidence="7" type="ORF">QR680_015434</name>
</gene>
<dbReference type="InterPro" id="IPR009286">
    <property type="entry name" value="Ins_P5_2-kin"/>
</dbReference>
<sequence length="463" mass="52756">MRISAGHQAENRAFPCDNVRSAQLHCQAHPTMDVPIDVNEFRSFCFRGEGRANFVISAKNVKSGERIVWRLSKDKKTGHIATDSKCYAVTRFMDTFVAPFFDESFLLNSSIVLLPVDALFQLAKIPSLPMNTKIENWKDLADVARYPDSLSCLPMEKVPKDMKFVSALQMPDATQIEKVFPSYIGPTITVELKPKQGFFQHHPDVPVRFCNNCILQLEKSHSDAFDKMYDFCPIDLFSGELPKMRKAIRSLIDVPHRNLRIFSNGVVIHSDEAQLSRSDLNTALFPLNRADVNILVDSICYILAGMTDNNRDFKLQEDSILATLLETQMIDTVGIVRAYSYFNSLPLQVQKDVEKHHLDSTKGLCFLQKTDKRSRLERYLLAATMKDCSIMLSLRMVDTSYISGKDEKVFRMYKNDTEICFAFSIKVVDLDPKSPKNLLNAFKRFMKGVELIKLNPSIHKPCI</sequence>
<name>A0AA39H9V1_9BILA</name>
<evidence type="ECO:0000313" key="8">
    <source>
        <dbReference type="Proteomes" id="UP001175271"/>
    </source>
</evidence>
<dbReference type="Pfam" id="PF06090">
    <property type="entry name" value="Ins_P5_2-kin"/>
    <property type="match status" value="1"/>
</dbReference>
<dbReference type="GO" id="GO:0005524">
    <property type="term" value="F:ATP binding"/>
    <property type="evidence" value="ECO:0007669"/>
    <property type="project" value="UniProtKB-KW"/>
</dbReference>